<name>A0AC34GQ09_9BILA</name>
<organism evidence="1 2">
    <name type="scientific">Panagrolaimus sp. ES5</name>
    <dbReference type="NCBI Taxonomy" id="591445"/>
    <lineage>
        <taxon>Eukaryota</taxon>
        <taxon>Metazoa</taxon>
        <taxon>Ecdysozoa</taxon>
        <taxon>Nematoda</taxon>
        <taxon>Chromadorea</taxon>
        <taxon>Rhabditida</taxon>
        <taxon>Tylenchina</taxon>
        <taxon>Panagrolaimomorpha</taxon>
        <taxon>Panagrolaimoidea</taxon>
        <taxon>Panagrolaimidae</taxon>
        <taxon>Panagrolaimus</taxon>
    </lineage>
</organism>
<dbReference type="Proteomes" id="UP000887579">
    <property type="component" value="Unplaced"/>
</dbReference>
<proteinExistence type="predicted"/>
<accession>A0AC34GQ09</accession>
<sequence length="591" mass="65577">MVGVNKRYCDECGSNQNASLRNTYIDLPHVLTFTVGRTTEKGKKYCGGMTFPSFLNLNAVMSEKDGQKQPQPSIKALRIGQQETHGWEKVPRDLDVVQKILLNEGPFLYELISCAVHVGNEQQGHYYSIVKRRENFWYMCNDSNVGPYTYCLPESFEVKSGVCCLVYRRVLKVKAVIDSLIAKAAAPMPPPPTPKSVPSNKEPKLKRKSTPKEPATSSTADAANNNVSTNLPSTPATATAAELNKLNLGDNTKTPKTSRRRQPAAPTIITLSDDETNVGVSTKKVKGVTPKPSVKPATKKRPKTTNVGIMPNIPKVVEMPSDHDDEMKPMKFKANAKLNLSSTENSLSMPKMKNGRKPQKSTTRTPISKPAKAITKKIVKQKVETSNSNKIIDLSDDEITNQSTNATLIPLRQQLDERQLVEVNINPDGNCFYSSLSTVLFGNDDSHEALRNAIVEYIREHRQEYEHLLSSERQWDNYLQWQATLGSWGGQVELAAFTELYGVKVTILSEDTPPQTHGPANATHEYFIIHRNGNHYNAAIVNNNEDADDASITKNNLYPTYDIFNSAESQAAGVLPEDANDVTHKTIATFM</sequence>
<reference evidence="2" key="1">
    <citation type="submission" date="2022-11" db="UniProtKB">
        <authorList>
            <consortium name="WormBaseParasite"/>
        </authorList>
    </citation>
    <scope>IDENTIFICATION</scope>
</reference>
<protein>
    <submittedName>
        <fullName evidence="2">Ubiquitinyl hydrolase 1</fullName>
    </submittedName>
</protein>
<dbReference type="WBParaSite" id="ES5_v2.g637.t1">
    <property type="protein sequence ID" value="ES5_v2.g637.t1"/>
    <property type="gene ID" value="ES5_v2.g637"/>
</dbReference>
<evidence type="ECO:0000313" key="2">
    <source>
        <dbReference type="WBParaSite" id="ES5_v2.g637.t1"/>
    </source>
</evidence>
<evidence type="ECO:0000313" key="1">
    <source>
        <dbReference type="Proteomes" id="UP000887579"/>
    </source>
</evidence>